<dbReference type="AlphaFoldDB" id="A0A0D8HCF0"/>
<evidence type="ECO:0000256" key="1">
    <source>
        <dbReference type="ARBA" id="ARBA00006226"/>
    </source>
</evidence>
<dbReference type="Gene3D" id="3.30.2310.20">
    <property type="entry name" value="RelE-like"/>
    <property type="match status" value="1"/>
</dbReference>
<protein>
    <submittedName>
        <fullName evidence="3">Plasmid stabilization system protein</fullName>
    </submittedName>
</protein>
<dbReference type="PANTHER" id="PTHR35601">
    <property type="entry name" value="TOXIN RELE"/>
    <property type="match status" value="1"/>
</dbReference>
<dbReference type="EMBL" id="JXYS01000135">
    <property type="protein sequence ID" value="KJF15645.1"/>
    <property type="molecule type" value="Genomic_DNA"/>
</dbReference>
<dbReference type="OrthoDB" id="5326046at2"/>
<organism evidence="3 4">
    <name type="scientific">Acidithrix ferrooxidans</name>
    <dbReference type="NCBI Taxonomy" id="1280514"/>
    <lineage>
        <taxon>Bacteria</taxon>
        <taxon>Bacillati</taxon>
        <taxon>Actinomycetota</taxon>
        <taxon>Acidimicrobiia</taxon>
        <taxon>Acidimicrobiales</taxon>
        <taxon>Acidimicrobiaceae</taxon>
        <taxon>Acidithrix</taxon>
    </lineage>
</organism>
<comment type="caution">
    <text evidence="3">The sequence shown here is derived from an EMBL/GenBank/DDBJ whole genome shotgun (WGS) entry which is preliminary data.</text>
</comment>
<name>A0A0D8HCF0_9ACTN</name>
<dbReference type="NCBIfam" id="TIGR02385">
    <property type="entry name" value="RelE_StbE"/>
    <property type="match status" value="1"/>
</dbReference>
<dbReference type="STRING" id="1280514.AXFE_35170"/>
<dbReference type="SUPFAM" id="SSF143011">
    <property type="entry name" value="RelE-like"/>
    <property type="match status" value="1"/>
</dbReference>
<dbReference type="RefSeq" id="WP_052607131.1">
    <property type="nucleotide sequence ID" value="NZ_JXYS01000135.1"/>
</dbReference>
<dbReference type="Proteomes" id="UP000032360">
    <property type="component" value="Unassembled WGS sequence"/>
</dbReference>
<keyword evidence="4" id="KW-1185">Reference proteome</keyword>
<dbReference type="PANTHER" id="PTHR35601:SF1">
    <property type="entry name" value="TOXIN RELE"/>
    <property type="match status" value="1"/>
</dbReference>
<evidence type="ECO:0000313" key="4">
    <source>
        <dbReference type="Proteomes" id="UP000032360"/>
    </source>
</evidence>
<dbReference type="InterPro" id="IPR035093">
    <property type="entry name" value="RelE/ParE_toxin_dom_sf"/>
</dbReference>
<reference evidence="3 4" key="1">
    <citation type="submission" date="2015-01" db="EMBL/GenBank/DDBJ databases">
        <title>Draft genome of the acidophilic iron oxidizer Acidithrix ferrooxidans strain Py-F3.</title>
        <authorList>
            <person name="Poehlein A."/>
            <person name="Eisen S."/>
            <person name="Schloemann M."/>
            <person name="Johnson B.D."/>
            <person name="Daniel R."/>
            <person name="Muehling M."/>
        </authorList>
    </citation>
    <scope>NUCLEOTIDE SEQUENCE [LARGE SCALE GENOMIC DNA]</scope>
    <source>
        <strain evidence="3 4">Py-F3</strain>
    </source>
</reference>
<gene>
    <name evidence="3" type="ORF">AXFE_35170</name>
</gene>
<sequence>MSKYLIEFRPAALRELRKIDHSFQPRIQGVIELLARDPRPPASRQLRGREGYRLKAGDYRILYTIDDGVLLVVVIIIGHHREVYQ</sequence>
<comment type="similarity">
    <text evidence="1">Belongs to the RelE toxin family.</text>
</comment>
<accession>A0A0D8HCF0</accession>
<proteinExistence type="inferred from homology"/>
<dbReference type="InterPro" id="IPR007712">
    <property type="entry name" value="RelE/ParE_toxin"/>
</dbReference>
<keyword evidence="2" id="KW-1277">Toxin-antitoxin system</keyword>
<evidence type="ECO:0000256" key="2">
    <source>
        <dbReference type="ARBA" id="ARBA00022649"/>
    </source>
</evidence>
<evidence type="ECO:0000313" key="3">
    <source>
        <dbReference type="EMBL" id="KJF15645.1"/>
    </source>
</evidence>
<dbReference type="Pfam" id="PF05016">
    <property type="entry name" value="ParE_toxin"/>
    <property type="match status" value="1"/>
</dbReference>